<accession>A0ABU3BRJ3</accession>
<keyword evidence="1" id="KW-0732">Signal</keyword>
<name>A0ABU3BRJ3_9BACT</name>
<evidence type="ECO:0000313" key="2">
    <source>
        <dbReference type="EMBL" id="MDT0631912.1"/>
    </source>
</evidence>
<gene>
    <name evidence="2" type="ORF">RM540_09160</name>
</gene>
<dbReference type="PROSITE" id="PS51257">
    <property type="entry name" value="PROKAR_LIPOPROTEIN"/>
    <property type="match status" value="1"/>
</dbReference>
<dbReference type="Proteomes" id="UP001267426">
    <property type="component" value="Unassembled WGS sequence"/>
</dbReference>
<feature type="signal peptide" evidence="1">
    <location>
        <begin position="1"/>
        <end position="18"/>
    </location>
</feature>
<protein>
    <submittedName>
        <fullName evidence="2">Uncharacterized protein</fullName>
    </submittedName>
</protein>
<keyword evidence="3" id="KW-1185">Reference proteome</keyword>
<evidence type="ECO:0000256" key="1">
    <source>
        <dbReference type="SAM" id="SignalP"/>
    </source>
</evidence>
<feature type="chain" id="PRO_5046550644" evidence="1">
    <location>
        <begin position="19"/>
        <end position="120"/>
    </location>
</feature>
<proteinExistence type="predicted"/>
<comment type="caution">
    <text evidence="2">The sequence shown here is derived from an EMBL/GenBank/DDBJ whole genome shotgun (WGS) entry which is preliminary data.</text>
</comment>
<reference evidence="2 3" key="1">
    <citation type="submission" date="2023-09" db="EMBL/GenBank/DDBJ databases">
        <authorList>
            <person name="Rey-Velasco X."/>
        </authorList>
    </citation>
    <scope>NUCLEOTIDE SEQUENCE [LARGE SCALE GENOMIC DNA]</scope>
    <source>
        <strain evidence="2 3">F394</strain>
    </source>
</reference>
<organism evidence="2 3">
    <name type="scientific">Rubrivirga litoralis</name>
    <dbReference type="NCBI Taxonomy" id="3075598"/>
    <lineage>
        <taxon>Bacteria</taxon>
        <taxon>Pseudomonadati</taxon>
        <taxon>Rhodothermota</taxon>
        <taxon>Rhodothermia</taxon>
        <taxon>Rhodothermales</taxon>
        <taxon>Rubricoccaceae</taxon>
        <taxon>Rubrivirga</taxon>
    </lineage>
</organism>
<sequence>MRPWAAAALVALAGCGGAAGGVAPAVDSTLVDALADVALADARAALADTTGGAGRAPSPGGAADSLRAVALAAHGLDDAALDRALDRLARDPALAEATYAAVAQRLRDERWGTSGPAPDP</sequence>
<dbReference type="EMBL" id="JAVRHT010000018">
    <property type="protein sequence ID" value="MDT0631912.1"/>
    <property type="molecule type" value="Genomic_DNA"/>
</dbReference>
<dbReference type="RefSeq" id="WP_311663330.1">
    <property type="nucleotide sequence ID" value="NZ_JAVRHT010000018.1"/>
</dbReference>
<evidence type="ECO:0000313" key="3">
    <source>
        <dbReference type="Proteomes" id="UP001267426"/>
    </source>
</evidence>